<evidence type="ECO:0000259" key="2">
    <source>
        <dbReference type="PROSITE" id="PS50011"/>
    </source>
</evidence>
<dbReference type="Gene3D" id="1.10.510.10">
    <property type="entry name" value="Transferase(Phosphotransferase) domain 1"/>
    <property type="match status" value="1"/>
</dbReference>
<keyword evidence="4" id="KW-1185">Reference proteome</keyword>
<accession>A0ABR4BJS2</accession>
<dbReference type="EMBL" id="JBHFEH010000009">
    <property type="protein sequence ID" value="KAL2056183.1"/>
    <property type="molecule type" value="Genomic_DNA"/>
</dbReference>
<dbReference type="Pfam" id="PF00069">
    <property type="entry name" value="Pkinase"/>
    <property type="match status" value="1"/>
</dbReference>
<reference evidence="3 4" key="1">
    <citation type="submission" date="2024-09" db="EMBL/GenBank/DDBJ databases">
        <title>Rethinking Asexuality: The Enigmatic Case of Functional Sexual Genes in Lepraria (Stereocaulaceae).</title>
        <authorList>
            <person name="Doellman M."/>
            <person name="Sun Y."/>
            <person name="Barcenas-Pena A."/>
            <person name="Lumbsch H.T."/>
            <person name="Grewe F."/>
        </authorList>
    </citation>
    <scope>NUCLEOTIDE SEQUENCE [LARGE SCALE GENOMIC DNA]</scope>
    <source>
        <strain evidence="3 4">Grewe 0041</strain>
    </source>
</reference>
<sequence>MSICHKDIKPANILFEKALTPEHPARFLWADFGLAHDFGQADNSRTRNKSRYSPRYAAPEILAMSKIIFHTKAAKFEGWNPSKDDSDDSDTSKSLPNLTRKLDPTHLGMEGARM</sequence>
<feature type="region of interest" description="Disordered" evidence="1">
    <location>
        <begin position="77"/>
        <end position="114"/>
    </location>
</feature>
<dbReference type="InterPro" id="IPR011009">
    <property type="entry name" value="Kinase-like_dom_sf"/>
</dbReference>
<dbReference type="PROSITE" id="PS00108">
    <property type="entry name" value="PROTEIN_KINASE_ST"/>
    <property type="match status" value="1"/>
</dbReference>
<name>A0ABR4BJS2_9LECA</name>
<dbReference type="InterPro" id="IPR008271">
    <property type="entry name" value="Ser/Thr_kinase_AS"/>
</dbReference>
<comment type="caution">
    <text evidence="3">The sequence shown here is derived from an EMBL/GenBank/DDBJ whole genome shotgun (WGS) entry which is preliminary data.</text>
</comment>
<gene>
    <name evidence="3" type="ORF">ABVK25_003826</name>
</gene>
<feature type="domain" description="Protein kinase" evidence="2">
    <location>
        <begin position="1"/>
        <end position="114"/>
    </location>
</feature>
<organism evidence="3 4">
    <name type="scientific">Lepraria finkii</name>
    <dbReference type="NCBI Taxonomy" id="1340010"/>
    <lineage>
        <taxon>Eukaryota</taxon>
        <taxon>Fungi</taxon>
        <taxon>Dikarya</taxon>
        <taxon>Ascomycota</taxon>
        <taxon>Pezizomycotina</taxon>
        <taxon>Lecanoromycetes</taxon>
        <taxon>OSLEUM clade</taxon>
        <taxon>Lecanoromycetidae</taxon>
        <taxon>Lecanorales</taxon>
        <taxon>Lecanorineae</taxon>
        <taxon>Stereocaulaceae</taxon>
        <taxon>Lepraria</taxon>
    </lineage>
</organism>
<evidence type="ECO:0000256" key="1">
    <source>
        <dbReference type="SAM" id="MobiDB-lite"/>
    </source>
</evidence>
<proteinExistence type="predicted"/>
<dbReference type="InterPro" id="IPR000719">
    <property type="entry name" value="Prot_kinase_dom"/>
</dbReference>
<evidence type="ECO:0000313" key="3">
    <source>
        <dbReference type="EMBL" id="KAL2056183.1"/>
    </source>
</evidence>
<dbReference type="Proteomes" id="UP001590951">
    <property type="component" value="Unassembled WGS sequence"/>
</dbReference>
<dbReference type="PROSITE" id="PS50011">
    <property type="entry name" value="PROTEIN_KINASE_DOM"/>
    <property type="match status" value="1"/>
</dbReference>
<evidence type="ECO:0000313" key="4">
    <source>
        <dbReference type="Proteomes" id="UP001590951"/>
    </source>
</evidence>
<protein>
    <recommendedName>
        <fullName evidence="2">Protein kinase domain-containing protein</fullName>
    </recommendedName>
</protein>
<dbReference type="SUPFAM" id="SSF56112">
    <property type="entry name" value="Protein kinase-like (PK-like)"/>
    <property type="match status" value="1"/>
</dbReference>